<reference evidence="3 4" key="1">
    <citation type="submission" date="2023-01" db="EMBL/GenBank/DDBJ databases">
        <title>Complete genome sequence of Muricauda aquimarina strain IFOP_LL357.</title>
        <authorList>
            <person name="Gajardo G."/>
            <person name="Ueki S."/>
            <person name="Maruyama F."/>
        </authorList>
    </citation>
    <scope>NUCLEOTIDE SEQUENCE [LARGE SCALE GENOMIC DNA]</scope>
    <source>
        <strain evidence="3 4">IFOP_LL357</strain>
    </source>
</reference>
<evidence type="ECO:0000313" key="4">
    <source>
        <dbReference type="Proteomes" id="UP001330184"/>
    </source>
</evidence>
<dbReference type="PANTHER" id="PTHR44520:SF2">
    <property type="entry name" value="RESPONSE REGULATOR RCP1"/>
    <property type="match status" value="1"/>
</dbReference>
<accession>A0AA48HAA0</accession>
<gene>
    <name evidence="3" type="ORF">MACH07_04320</name>
</gene>
<evidence type="ECO:0000259" key="2">
    <source>
        <dbReference type="PROSITE" id="PS50110"/>
    </source>
</evidence>
<keyword evidence="1" id="KW-0597">Phosphoprotein</keyword>
<feature type="domain" description="Response regulatory" evidence="2">
    <location>
        <begin position="8"/>
        <end position="135"/>
    </location>
</feature>
<dbReference type="Proteomes" id="UP001330184">
    <property type="component" value="Chromosome"/>
</dbReference>
<dbReference type="Gene3D" id="3.40.50.2300">
    <property type="match status" value="1"/>
</dbReference>
<dbReference type="InterPro" id="IPR011006">
    <property type="entry name" value="CheY-like_superfamily"/>
</dbReference>
<feature type="modified residue" description="4-aspartylphosphate" evidence="1">
    <location>
        <position position="65"/>
    </location>
</feature>
<dbReference type="SMART" id="SM00448">
    <property type="entry name" value="REC"/>
    <property type="match status" value="1"/>
</dbReference>
<dbReference type="InterPro" id="IPR001789">
    <property type="entry name" value="Sig_transdc_resp-reg_receiver"/>
</dbReference>
<name>A0AA48HAA0_9FLAO</name>
<dbReference type="Pfam" id="PF00072">
    <property type="entry name" value="Response_reg"/>
    <property type="match status" value="1"/>
</dbReference>
<sequence length="140" mass="15951">MSMNLLDVAFIVDDDPIHQFGMKVLLQRIKFSNEVLIYQNGQEAIDALTQRMEKGLKLPSIIFLDLNMPIKDGWGFLDDFVEIPHQNREKIVIYVVSSSINPSDQEKAKKYAVVSNYIVKPISKDQLTNVLDDLGLIDKV</sequence>
<proteinExistence type="predicted"/>
<dbReference type="EMBL" id="AP027268">
    <property type="protein sequence ID" value="BDW91600.1"/>
    <property type="molecule type" value="Genomic_DNA"/>
</dbReference>
<dbReference type="AlphaFoldDB" id="A0AA48HAA0"/>
<dbReference type="PANTHER" id="PTHR44520">
    <property type="entry name" value="RESPONSE REGULATOR RCP1-RELATED"/>
    <property type="match status" value="1"/>
</dbReference>
<protein>
    <submittedName>
        <fullName evidence="3">Response regulator</fullName>
    </submittedName>
</protein>
<evidence type="ECO:0000313" key="3">
    <source>
        <dbReference type="EMBL" id="BDW91600.1"/>
    </source>
</evidence>
<dbReference type="PROSITE" id="PS50110">
    <property type="entry name" value="RESPONSE_REGULATORY"/>
    <property type="match status" value="1"/>
</dbReference>
<organism evidence="3 4">
    <name type="scientific">Flagellimonas marinaquae</name>
    <dbReference type="NCBI Taxonomy" id="254955"/>
    <lineage>
        <taxon>Bacteria</taxon>
        <taxon>Pseudomonadati</taxon>
        <taxon>Bacteroidota</taxon>
        <taxon>Flavobacteriia</taxon>
        <taxon>Flavobacteriales</taxon>
        <taxon>Flavobacteriaceae</taxon>
        <taxon>Flagellimonas</taxon>
    </lineage>
</organism>
<keyword evidence="4" id="KW-1185">Reference proteome</keyword>
<dbReference type="InterPro" id="IPR052893">
    <property type="entry name" value="TCS_response_regulator"/>
</dbReference>
<evidence type="ECO:0000256" key="1">
    <source>
        <dbReference type="PROSITE-ProRule" id="PRU00169"/>
    </source>
</evidence>
<dbReference type="GO" id="GO:0000160">
    <property type="term" value="P:phosphorelay signal transduction system"/>
    <property type="evidence" value="ECO:0007669"/>
    <property type="project" value="InterPro"/>
</dbReference>
<dbReference type="SUPFAM" id="SSF52172">
    <property type="entry name" value="CheY-like"/>
    <property type="match status" value="1"/>
</dbReference>